<name>A0A0C3F364_PILCF</name>
<dbReference type="EMBL" id="KN833027">
    <property type="protein sequence ID" value="KIM77187.1"/>
    <property type="molecule type" value="Genomic_DNA"/>
</dbReference>
<reference evidence="2" key="3">
    <citation type="submission" date="2015-02" db="EMBL/GenBank/DDBJ databases">
        <title>Evolutionary Origins and Diversification of the Mycorrhizal Mutualists.</title>
        <authorList>
            <consortium name="DOE Joint Genome Institute"/>
            <consortium name="Mycorrhizal Genomics Consortium"/>
            <person name="Kohler A."/>
            <person name="Kuo A."/>
            <person name="Nagy L.G."/>
            <person name="Floudas D."/>
            <person name="Copeland A."/>
            <person name="Barry K.W."/>
            <person name="Cichocki N."/>
            <person name="Veneault-Fourrey C."/>
            <person name="LaButti K."/>
            <person name="Lindquist E.A."/>
            <person name="Lipzen A."/>
            <person name="Lundell T."/>
            <person name="Morin E."/>
            <person name="Murat C."/>
            <person name="Riley R."/>
            <person name="Ohm R."/>
            <person name="Sun H."/>
            <person name="Tunlid A."/>
            <person name="Henrissat B."/>
            <person name="Grigoriev I.V."/>
            <person name="Hibbett D.S."/>
            <person name="Martin F."/>
        </authorList>
    </citation>
    <scope>NUCLEOTIDE SEQUENCE</scope>
    <source>
        <strain evidence="2">F 1598</strain>
    </source>
</reference>
<organism evidence="2 4">
    <name type="scientific">Piloderma croceum (strain F 1598)</name>
    <dbReference type="NCBI Taxonomy" id="765440"/>
    <lineage>
        <taxon>Eukaryota</taxon>
        <taxon>Fungi</taxon>
        <taxon>Dikarya</taxon>
        <taxon>Basidiomycota</taxon>
        <taxon>Agaricomycotina</taxon>
        <taxon>Agaricomycetes</taxon>
        <taxon>Agaricomycetidae</taxon>
        <taxon>Atheliales</taxon>
        <taxon>Atheliaceae</taxon>
        <taxon>Piloderma</taxon>
    </lineage>
</organism>
<keyword evidence="4" id="KW-1185">Reference proteome</keyword>
<dbReference type="EMBL" id="KN833061">
    <property type="protein sequence ID" value="KIM74386.1"/>
    <property type="molecule type" value="Genomic_DNA"/>
</dbReference>
<keyword evidence="1" id="KW-0732">Signal</keyword>
<evidence type="ECO:0008006" key="5">
    <source>
        <dbReference type="Google" id="ProtNLM"/>
    </source>
</evidence>
<accession>A0A0C3F364</accession>
<dbReference type="AlphaFoldDB" id="A0A0C3F364"/>
<evidence type="ECO:0000313" key="2">
    <source>
        <dbReference type="EMBL" id="KIM74386.1"/>
    </source>
</evidence>
<gene>
    <name evidence="3" type="ORF">PILCRDRAFT_825542</name>
    <name evidence="2" type="ORF">PILCRDRAFT_828223</name>
</gene>
<evidence type="ECO:0000256" key="1">
    <source>
        <dbReference type="SAM" id="SignalP"/>
    </source>
</evidence>
<proteinExistence type="predicted"/>
<evidence type="ECO:0000313" key="3">
    <source>
        <dbReference type="EMBL" id="KIM77187.1"/>
    </source>
</evidence>
<feature type="signal peptide" evidence="1">
    <location>
        <begin position="1"/>
        <end position="23"/>
    </location>
</feature>
<reference evidence="2 4" key="1">
    <citation type="submission" date="2014-04" db="EMBL/GenBank/DDBJ databases">
        <authorList>
            <consortium name="DOE Joint Genome Institute"/>
            <person name="Kuo A."/>
            <person name="Tarkka M."/>
            <person name="Buscot F."/>
            <person name="Kohler A."/>
            <person name="Nagy L.G."/>
            <person name="Floudas D."/>
            <person name="Copeland A."/>
            <person name="Barry K.W."/>
            <person name="Cichocki N."/>
            <person name="Veneault-Fourrey C."/>
            <person name="LaButti K."/>
            <person name="Lindquist E.A."/>
            <person name="Lipzen A."/>
            <person name="Lundell T."/>
            <person name="Morin E."/>
            <person name="Murat C."/>
            <person name="Sun H."/>
            <person name="Tunlid A."/>
            <person name="Henrissat B."/>
            <person name="Grigoriev I.V."/>
            <person name="Hibbett D.S."/>
            <person name="Martin F."/>
            <person name="Nordberg H.P."/>
            <person name="Cantor M.N."/>
            <person name="Hua S.X."/>
        </authorList>
    </citation>
    <scope>NUCLEOTIDE SEQUENCE [LARGE SCALE GENOMIC DNA]</scope>
    <source>
        <strain evidence="2 4">F 1598</strain>
    </source>
</reference>
<dbReference type="Proteomes" id="UP000054166">
    <property type="component" value="Unassembled WGS sequence"/>
</dbReference>
<dbReference type="HOGENOM" id="CLU_1384625_0_0_1"/>
<feature type="chain" id="PRO_5007392378" description="WSC domain-containing protein" evidence="1">
    <location>
        <begin position="24"/>
        <end position="200"/>
    </location>
</feature>
<protein>
    <recommendedName>
        <fullName evidence="5">WSC domain-containing protein</fullName>
    </recommendedName>
</protein>
<reference evidence="4" key="2">
    <citation type="submission" date="2015-01" db="EMBL/GenBank/DDBJ databases">
        <title>Evolutionary Origins and Diversification of the Mycorrhizal Mutualists.</title>
        <authorList>
            <consortium name="DOE Joint Genome Institute"/>
            <consortium name="Mycorrhizal Genomics Consortium"/>
            <person name="Kohler A."/>
            <person name="Kuo A."/>
            <person name="Nagy L.G."/>
            <person name="Floudas D."/>
            <person name="Copeland A."/>
            <person name="Barry K.W."/>
            <person name="Cichocki N."/>
            <person name="Veneault-Fourrey C."/>
            <person name="LaButti K."/>
            <person name="Lindquist E.A."/>
            <person name="Lipzen A."/>
            <person name="Lundell T."/>
            <person name="Morin E."/>
            <person name="Murat C."/>
            <person name="Riley R."/>
            <person name="Ohm R."/>
            <person name="Sun H."/>
            <person name="Tunlid A."/>
            <person name="Henrissat B."/>
            <person name="Grigoriev I.V."/>
            <person name="Hibbett D.S."/>
            <person name="Martin F."/>
        </authorList>
    </citation>
    <scope>NUCLEOTIDE SEQUENCE [LARGE SCALE GENOMIC DNA]</scope>
    <source>
        <strain evidence="4">F 1598</strain>
    </source>
</reference>
<evidence type="ECO:0000313" key="4">
    <source>
        <dbReference type="Proteomes" id="UP000054166"/>
    </source>
</evidence>
<sequence length="200" mass="21285">MHDALVYVITAIIFCIPIPSSLCNPNPSVSPGPGELTTRTTGIVYTNITRTIGGETILFPLTSCTEPVELDCSGWCLQIPVSGEIQADCSTDCDDDYCIFGKIEFPTNSGNFVDGSELIMRAREERLASLHAQYLYLSALNSNSTGSTLQKSDLAACLAGCRTFAQFAGYIPYRVARIFANGLAQTACPALCYSIAAGGG</sequence>